<dbReference type="GO" id="GO:0004519">
    <property type="term" value="F:endonuclease activity"/>
    <property type="evidence" value="ECO:0007669"/>
    <property type="project" value="UniProtKB-KW"/>
</dbReference>
<dbReference type="Proteomes" id="UP001253545">
    <property type="component" value="Unassembled WGS sequence"/>
</dbReference>
<feature type="domain" description="Smr" evidence="1">
    <location>
        <begin position="105"/>
        <end position="182"/>
    </location>
</feature>
<dbReference type="InterPro" id="IPR002625">
    <property type="entry name" value="Smr_dom"/>
</dbReference>
<dbReference type="Pfam" id="PF01713">
    <property type="entry name" value="Smr"/>
    <property type="match status" value="1"/>
</dbReference>
<proteinExistence type="predicted"/>
<gene>
    <name evidence="2" type="primary">smrA</name>
    <name evidence="2" type="ORF">RM552_02525</name>
</gene>
<keyword evidence="2" id="KW-0255">Endonuclease</keyword>
<reference evidence="2 3" key="1">
    <citation type="submission" date="2023-09" db="EMBL/GenBank/DDBJ databases">
        <authorList>
            <person name="Rey-Velasco X."/>
        </authorList>
    </citation>
    <scope>NUCLEOTIDE SEQUENCE [LARGE SCALE GENOMIC DNA]</scope>
    <source>
        <strain evidence="2 3">P117</strain>
    </source>
</reference>
<dbReference type="EMBL" id="JAVRHX010000001">
    <property type="protein sequence ID" value="MDT0593718.1"/>
    <property type="molecule type" value="Genomic_DNA"/>
</dbReference>
<organism evidence="2 3">
    <name type="scientific">Glaciecola petra</name>
    <dbReference type="NCBI Taxonomy" id="3075602"/>
    <lineage>
        <taxon>Bacteria</taxon>
        <taxon>Pseudomonadati</taxon>
        <taxon>Pseudomonadota</taxon>
        <taxon>Gammaproteobacteria</taxon>
        <taxon>Alteromonadales</taxon>
        <taxon>Alteromonadaceae</taxon>
        <taxon>Glaciecola</taxon>
    </lineage>
</organism>
<dbReference type="PANTHER" id="PTHR35562">
    <property type="entry name" value="DNA ENDONUCLEASE SMRA-RELATED"/>
    <property type="match status" value="1"/>
</dbReference>
<evidence type="ECO:0000259" key="1">
    <source>
        <dbReference type="PROSITE" id="PS50828"/>
    </source>
</evidence>
<accession>A0ABU2ZM58</accession>
<comment type="caution">
    <text evidence="2">The sequence shown here is derived from an EMBL/GenBank/DDBJ whole genome shotgun (WGS) entry which is preliminary data.</text>
</comment>
<dbReference type="NCBIfam" id="NF033154">
    <property type="entry name" value="endonuc_SmrA"/>
    <property type="match status" value="1"/>
</dbReference>
<name>A0ABU2ZM58_9ALTE</name>
<keyword evidence="3" id="KW-1185">Reference proteome</keyword>
<evidence type="ECO:0000313" key="2">
    <source>
        <dbReference type="EMBL" id="MDT0593718.1"/>
    </source>
</evidence>
<evidence type="ECO:0000313" key="3">
    <source>
        <dbReference type="Proteomes" id="UP001253545"/>
    </source>
</evidence>
<keyword evidence="2" id="KW-0378">Hydrolase</keyword>
<dbReference type="PANTHER" id="PTHR35562:SF2">
    <property type="entry name" value="DNA ENDONUCLEASE SMRA-RELATED"/>
    <property type="match status" value="1"/>
</dbReference>
<dbReference type="Gene3D" id="3.30.1370.110">
    <property type="match status" value="1"/>
</dbReference>
<protein>
    <submittedName>
        <fullName evidence="2">DNA endonuclease SmrA</fullName>
    </submittedName>
</protein>
<dbReference type="RefSeq" id="WP_311367221.1">
    <property type="nucleotide sequence ID" value="NZ_JAVRHX010000001.1"/>
</dbReference>
<dbReference type="InterPro" id="IPR036063">
    <property type="entry name" value="Smr_dom_sf"/>
</dbReference>
<keyword evidence="2" id="KW-0540">Nuclease</keyword>
<dbReference type="SUPFAM" id="SSF160443">
    <property type="entry name" value="SMR domain-like"/>
    <property type="match status" value="1"/>
</dbReference>
<dbReference type="InterPro" id="IPR047688">
    <property type="entry name" value="Endonuc_SmrA"/>
</dbReference>
<sequence length="199" mass="22516">MMPNSSDTNSEFLQEMQGMDGVVPLNTPNRANTLAGKRSSLSQQLKREALEKQIALDDNGLSIDYVTPLDPHDFLSYKQDGVQDGVYKNLRLGKYQIDSRFSVKGLKFDDARLGIFNTITACHEKGIRTILIEHGLGLNSKPFPAFMKSYVNQWLHEMEAVIAFHTALKQHGGLGSVYVLLKKHANQKQINRERHQARY</sequence>
<dbReference type="PROSITE" id="PS50828">
    <property type="entry name" value="SMR"/>
    <property type="match status" value="1"/>
</dbReference>